<gene>
    <name evidence="1" type="ORF">M378DRAFT_1042173</name>
</gene>
<accession>A0A0C2SNF1</accession>
<dbReference type="InParanoid" id="A0A0C2SNF1"/>
<name>A0A0C2SNF1_AMAMK</name>
<dbReference type="Proteomes" id="UP000054549">
    <property type="component" value="Unassembled WGS sequence"/>
</dbReference>
<dbReference type="OrthoDB" id="7862313at2759"/>
<dbReference type="EMBL" id="KN818509">
    <property type="protein sequence ID" value="KIL55494.1"/>
    <property type="molecule type" value="Genomic_DNA"/>
</dbReference>
<dbReference type="AlphaFoldDB" id="A0A0C2SNF1"/>
<dbReference type="HOGENOM" id="CLU_2014679_0_0_1"/>
<organism evidence="1 2">
    <name type="scientific">Amanita muscaria (strain Koide BX008)</name>
    <dbReference type="NCBI Taxonomy" id="946122"/>
    <lineage>
        <taxon>Eukaryota</taxon>
        <taxon>Fungi</taxon>
        <taxon>Dikarya</taxon>
        <taxon>Basidiomycota</taxon>
        <taxon>Agaricomycotina</taxon>
        <taxon>Agaricomycetes</taxon>
        <taxon>Agaricomycetidae</taxon>
        <taxon>Agaricales</taxon>
        <taxon>Pluteineae</taxon>
        <taxon>Amanitaceae</taxon>
        <taxon>Amanita</taxon>
    </lineage>
</organism>
<protein>
    <submittedName>
        <fullName evidence="1">Uncharacterized protein</fullName>
    </submittedName>
</protein>
<keyword evidence="2" id="KW-1185">Reference proteome</keyword>
<sequence>MTPPLNTSHAQLLTPCLRFLVMAFNEQYLQLTMERLAGLLDSSHPRQTCCHGYRWLCHPCFKRPLPSLFPTHQTVCSTSSSSLAKARRWSCVVYRITIWTLLAHLAKPWPVGKDVFWPYFPRH</sequence>
<evidence type="ECO:0000313" key="1">
    <source>
        <dbReference type="EMBL" id="KIL55494.1"/>
    </source>
</evidence>
<reference evidence="1 2" key="1">
    <citation type="submission" date="2014-04" db="EMBL/GenBank/DDBJ databases">
        <title>Evolutionary Origins and Diversification of the Mycorrhizal Mutualists.</title>
        <authorList>
            <consortium name="DOE Joint Genome Institute"/>
            <consortium name="Mycorrhizal Genomics Consortium"/>
            <person name="Kohler A."/>
            <person name="Kuo A."/>
            <person name="Nagy L.G."/>
            <person name="Floudas D."/>
            <person name="Copeland A."/>
            <person name="Barry K.W."/>
            <person name="Cichocki N."/>
            <person name="Veneault-Fourrey C."/>
            <person name="LaButti K."/>
            <person name="Lindquist E.A."/>
            <person name="Lipzen A."/>
            <person name="Lundell T."/>
            <person name="Morin E."/>
            <person name="Murat C."/>
            <person name="Riley R."/>
            <person name="Ohm R."/>
            <person name="Sun H."/>
            <person name="Tunlid A."/>
            <person name="Henrissat B."/>
            <person name="Grigoriev I.V."/>
            <person name="Hibbett D.S."/>
            <person name="Martin F."/>
        </authorList>
    </citation>
    <scope>NUCLEOTIDE SEQUENCE [LARGE SCALE GENOMIC DNA]</scope>
    <source>
        <strain evidence="1 2">Koide BX008</strain>
    </source>
</reference>
<proteinExistence type="predicted"/>
<evidence type="ECO:0000313" key="2">
    <source>
        <dbReference type="Proteomes" id="UP000054549"/>
    </source>
</evidence>